<dbReference type="PANTHER" id="PTHR28047">
    <property type="entry name" value="PROTEIN DCG1"/>
    <property type="match status" value="1"/>
</dbReference>
<reference evidence="2 3" key="1">
    <citation type="journal article" date="2017" name="Water Res.">
        <title>Comammox in drinking water systems.</title>
        <authorList>
            <person name="Wang Y."/>
            <person name="Ma L."/>
            <person name="Mao Y."/>
            <person name="Jiang X."/>
            <person name="Xia Y."/>
            <person name="Yu K."/>
            <person name="Li B."/>
            <person name="Zhang T."/>
        </authorList>
    </citation>
    <scope>NUCLEOTIDE SEQUENCE [LARGE SCALE GENOMIC DNA]</scope>
    <source>
        <strain evidence="2">SG_bin8</strain>
    </source>
</reference>
<dbReference type="InterPro" id="IPR015942">
    <property type="entry name" value="Asp/Glu/hydantoin_racemase"/>
</dbReference>
<dbReference type="RefSeq" id="WP_376799831.1">
    <property type="nucleotide sequence ID" value="NZ_DBNB01000008.1"/>
</dbReference>
<dbReference type="STRING" id="1827387.A4S15_02565"/>
<dbReference type="Proteomes" id="UP000192872">
    <property type="component" value="Unassembled WGS sequence"/>
</dbReference>
<dbReference type="EMBL" id="LWDL01000031">
    <property type="protein sequence ID" value="OQW49772.1"/>
    <property type="molecule type" value="Genomic_DNA"/>
</dbReference>
<sequence length="237" mass="24052">MRILVINPNMTQDITARVVKAAQSFLPMGTELVGVTGRFGSPYITSRPSFAVGGHAALDALAGHCSTPLDAVMLACFGDPALAALREISAVPVIGMAEASCHLASRSAGRFSIVTGGAAWVPMLEEFVASIGLTARLASIKATAMTGGEIARDPDRALDALAGEISACAGDGAERVILGGAGLAGIAGTLASRVGVPLIDCIEAMARITIEAISVDQLAGRKARTSPSAAAFRASFM</sequence>
<organism evidence="2 3">
    <name type="scientific">Candidatus Raskinella chloraquaticus</name>
    <dbReference type="NCBI Taxonomy" id="1951219"/>
    <lineage>
        <taxon>Bacteria</taxon>
        <taxon>Pseudomonadati</taxon>
        <taxon>Pseudomonadota</taxon>
        <taxon>Alphaproteobacteria</taxon>
        <taxon>Hyphomicrobiales</taxon>
        <taxon>Phreatobacteraceae</taxon>
        <taxon>Candidatus Raskinella</taxon>
    </lineage>
</organism>
<gene>
    <name evidence="2" type="ORF">A4S15_02565</name>
</gene>
<evidence type="ECO:0000256" key="1">
    <source>
        <dbReference type="ARBA" id="ARBA00038414"/>
    </source>
</evidence>
<dbReference type="PANTHER" id="PTHR28047:SF5">
    <property type="entry name" value="PROTEIN DCG1"/>
    <property type="match status" value="1"/>
</dbReference>
<evidence type="ECO:0008006" key="4">
    <source>
        <dbReference type="Google" id="ProtNLM"/>
    </source>
</evidence>
<evidence type="ECO:0000313" key="3">
    <source>
        <dbReference type="Proteomes" id="UP000192872"/>
    </source>
</evidence>
<name>A0A1W9HR79_9HYPH</name>
<dbReference type="Gene3D" id="3.40.50.12500">
    <property type="match status" value="1"/>
</dbReference>
<dbReference type="AlphaFoldDB" id="A0A1W9HR79"/>
<evidence type="ECO:0000313" key="2">
    <source>
        <dbReference type="EMBL" id="OQW49772.1"/>
    </source>
</evidence>
<comment type="caution">
    <text evidence="2">The sequence shown here is derived from an EMBL/GenBank/DDBJ whole genome shotgun (WGS) entry which is preliminary data.</text>
</comment>
<proteinExistence type="inferred from homology"/>
<dbReference type="InterPro" id="IPR052186">
    <property type="entry name" value="Hydantoin_racemase-like"/>
</dbReference>
<protein>
    <recommendedName>
        <fullName evidence="4">Asp/Glu racemase</fullName>
    </recommendedName>
</protein>
<comment type="similarity">
    <text evidence="1">Belongs to the HyuE racemase family.</text>
</comment>
<accession>A0A1W9HR79</accession>
<dbReference type="Pfam" id="PF01177">
    <property type="entry name" value="Asp_Glu_race"/>
    <property type="match status" value="1"/>
</dbReference>
<dbReference type="InterPro" id="IPR053714">
    <property type="entry name" value="Iso_Racemase_Enz_sf"/>
</dbReference>
<dbReference type="GO" id="GO:0047661">
    <property type="term" value="F:amino-acid racemase activity"/>
    <property type="evidence" value="ECO:0007669"/>
    <property type="project" value="InterPro"/>
</dbReference>